<dbReference type="InterPro" id="IPR035979">
    <property type="entry name" value="RBD_domain_sf"/>
</dbReference>
<sequence length="88" mass="9677">MTVLDSDARAADYLREVEEGTKVVEEVDLLPNKHNGKVLHMYVTLASVALAGCAASRLDGYKLNGKALRCNFASDKSQRAEAIRLRNK</sequence>
<dbReference type="OrthoDB" id="273193at2759"/>
<organism evidence="1 3">
    <name type="scientific">Strigomonas culicis</name>
    <dbReference type="NCBI Taxonomy" id="28005"/>
    <lineage>
        <taxon>Eukaryota</taxon>
        <taxon>Discoba</taxon>
        <taxon>Euglenozoa</taxon>
        <taxon>Kinetoplastea</taxon>
        <taxon>Metakinetoplastina</taxon>
        <taxon>Trypanosomatida</taxon>
        <taxon>Trypanosomatidae</taxon>
        <taxon>Strigomonadinae</taxon>
        <taxon>Strigomonas</taxon>
    </lineage>
</organism>
<accession>S9W254</accession>
<evidence type="ECO:0000313" key="2">
    <source>
        <dbReference type="EMBL" id="EPY32930.1"/>
    </source>
</evidence>
<evidence type="ECO:0000313" key="1">
    <source>
        <dbReference type="EMBL" id="EPY29905.1"/>
    </source>
</evidence>
<proteinExistence type="predicted"/>
<dbReference type="GO" id="GO:0003676">
    <property type="term" value="F:nucleic acid binding"/>
    <property type="evidence" value="ECO:0007669"/>
    <property type="project" value="InterPro"/>
</dbReference>
<dbReference type="Proteomes" id="UP000015354">
    <property type="component" value="Unassembled WGS sequence"/>
</dbReference>
<protein>
    <submittedName>
        <fullName evidence="1">Uncharacterized protein</fullName>
    </submittedName>
</protein>
<evidence type="ECO:0000313" key="3">
    <source>
        <dbReference type="Proteomes" id="UP000015354"/>
    </source>
</evidence>
<dbReference type="EMBL" id="ATMH01002571">
    <property type="protein sequence ID" value="EPY32930.1"/>
    <property type="molecule type" value="Genomic_DNA"/>
</dbReference>
<dbReference type="SUPFAM" id="SSF54928">
    <property type="entry name" value="RNA-binding domain, RBD"/>
    <property type="match status" value="1"/>
</dbReference>
<dbReference type="EMBL" id="ATMH01004333">
    <property type="protein sequence ID" value="EPY29905.1"/>
    <property type="molecule type" value="Genomic_DNA"/>
</dbReference>
<gene>
    <name evidence="2" type="ORF">STCU_02571</name>
    <name evidence="1" type="ORF">STCU_04333</name>
</gene>
<reference evidence="1 3" key="1">
    <citation type="journal article" date="2013" name="PLoS ONE">
        <title>Predicting the Proteins of Angomonas deanei, Strigomonas culicis and Their Respective Endosymbionts Reveals New Aspects of the Trypanosomatidae Family.</title>
        <authorList>
            <person name="Motta M.C."/>
            <person name="Martins A.C."/>
            <person name="de Souza S.S."/>
            <person name="Catta-Preta C.M."/>
            <person name="Silva R."/>
            <person name="Klein C.C."/>
            <person name="de Almeida L.G."/>
            <person name="de Lima Cunha O."/>
            <person name="Ciapina L.P."/>
            <person name="Brocchi M."/>
            <person name="Colabardini A.C."/>
            <person name="de Araujo Lima B."/>
            <person name="Machado C.R."/>
            <person name="de Almeida Soares C.M."/>
            <person name="Probst C.M."/>
            <person name="de Menezes C.B."/>
            <person name="Thompson C.E."/>
            <person name="Bartholomeu D.C."/>
            <person name="Gradia D.F."/>
            <person name="Pavoni D.P."/>
            <person name="Grisard E.C."/>
            <person name="Fantinatti-Garboggini F."/>
            <person name="Marchini F.K."/>
            <person name="Rodrigues-Luiz G.F."/>
            <person name="Wagner G."/>
            <person name="Goldman G.H."/>
            <person name="Fietto J.L."/>
            <person name="Elias M.C."/>
            <person name="Goldman M.H."/>
            <person name="Sagot M.F."/>
            <person name="Pereira M."/>
            <person name="Stoco P.H."/>
            <person name="de Mendonca-Neto R.P."/>
            <person name="Teixeira S.M."/>
            <person name="Maciel T.E."/>
            <person name="de Oliveira Mendes T.A."/>
            <person name="Urmenyi T.P."/>
            <person name="de Souza W."/>
            <person name="Schenkman S."/>
            <person name="de Vasconcelos A.T."/>
        </authorList>
    </citation>
    <scope>NUCLEOTIDE SEQUENCE [LARGE SCALE GENOMIC DNA]</scope>
</reference>
<name>S9W254_9TRYP</name>
<comment type="caution">
    <text evidence="1">The sequence shown here is derived from an EMBL/GenBank/DDBJ whole genome shotgun (WGS) entry which is preliminary data.</text>
</comment>
<dbReference type="InterPro" id="IPR012677">
    <property type="entry name" value="Nucleotide-bd_a/b_plait_sf"/>
</dbReference>
<keyword evidence="3" id="KW-1185">Reference proteome</keyword>
<dbReference type="Gene3D" id="3.30.70.330">
    <property type="match status" value="1"/>
</dbReference>
<dbReference type="AlphaFoldDB" id="S9W254"/>
<reference evidence="1" key="2">
    <citation type="submission" date="2013-03" db="EMBL/GenBank/DDBJ databases">
        <authorList>
            <person name="Motta M.C.M."/>
            <person name="Martins A.C.A."/>
            <person name="Preta C.M.C.C."/>
            <person name="Silva R."/>
            <person name="de Souza S.S."/>
            <person name="Klein C.C."/>
            <person name="de Almeida L.G.P."/>
            <person name="Cunha O.L."/>
            <person name="Colabardini A.C."/>
            <person name="Lima B.A."/>
            <person name="Machado C.R."/>
            <person name="Soares C.M.A."/>
            <person name="de Menezes C.B.A."/>
            <person name="Bartolomeu D.C."/>
            <person name="Grisard E.C."/>
            <person name="Fantinatti-Garboggini F."/>
            <person name="Rodrigues-Luiz G.F."/>
            <person name="Wagner G."/>
            <person name="Goldman G.H."/>
            <person name="Fietto J.L.R."/>
            <person name="Ciapina L.P."/>
            <person name="Brocchi M."/>
            <person name="Elias M.C."/>
            <person name="Goldman M.H.S."/>
            <person name="Sagot M.-F."/>
            <person name="Pereira M."/>
            <person name="Stoco P.H."/>
            <person name="Teixeira S.M.R."/>
            <person name="de Mendonca-Neto R.P."/>
            <person name="Maciel T.E.F."/>
            <person name="Mendes T.A.O."/>
            <person name="Urmenyi T.P."/>
            <person name="Teixeira M.M.G."/>
            <person name="de Camargo E.F.P."/>
            <person name="de Sousa W."/>
            <person name="Schenkman S."/>
            <person name="de Vasconcelos A.T.R."/>
        </authorList>
    </citation>
    <scope>NUCLEOTIDE SEQUENCE</scope>
</reference>